<dbReference type="Gene3D" id="1.25.40.10">
    <property type="entry name" value="Tetratricopeptide repeat domain"/>
    <property type="match status" value="1"/>
</dbReference>
<evidence type="ECO:0000313" key="7">
    <source>
        <dbReference type="Proteomes" id="UP000243515"/>
    </source>
</evidence>
<feature type="repeat" description="ANK" evidence="3">
    <location>
        <begin position="678"/>
        <end position="710"/>
    </location>
</feature>
<dbReference type="Gene3D" id="1.10.510.10">
    <property type="entry name" value="Transferase(Phosphotransferase) domain 1"/>
    <property type="match status" value="1"/>
</dbReference>
<dbReference type="PROSITE" id="PS50088">
    <property type="entry name" value="ANK_REPEAT"/>
    <property type="match status" value="4"/>
</dbReference>
<dbReference type="SUPFAM" id="SSF56112">
    <property type="entry name" value="Protein kinase-like (PK-like)"/>
    <property type="match status" value="1"/>
</dbReference>
<dbReference type="PROSITE" id="PS00108">
    <property type="entry name" value="PROTEIN_KINASE_ST"/>
    <property type="match status" value="1"/>
</dbReference>
<dbReference type="Pfam" id="PF12796">
    <property type="entry name" value="Ank_2"/>
    <property type="match status" value="2"/>
</dbReference>
<feature type="repeat" description="ANK" evidence="3">
    <location>
        <begin position="933"/>
        <end position="965"/>
    </location>
</feature>
<dbReference type="InterPro" id="IPR008271">
    <property type="entry name" value="Ser/Thr_kinase_AS"/>
</dbReference>
<accession>A0A232LZZ8</accession>
<keyword evidence="1" id="KW-0677">Repeat</keyword>
<dbReference type="PROSITE" id="PS50297">
    <property type="entry name" value="ANK_REP_REGION"/>
    <property type="match status" value="4"/>
</dbReference>
<evidence type="ECO:0000313" key="6">
    <source>
        <dbReference type="EMBL" id="OXV09719.1"/>
    </source>
</evidence>
<dbReference type="InterPro" id="IPR011009">
    <property type="entry name" value="Kinase-like_dom_sf"/>
</dbReference>
<dbReference type="InterPro" id="IPR011990">
    <property type="entry name" value="TPR-like_helical_dom_sf"/>
</dbReference>
<protein>
    <recommendedName>
        <fullName evidence="5">Protein kinase domain-containing protein</fullName>
    </recommendedName>
</protein>
<keyword evidence="2 3" id="KW-0040">ANK repeat</keyword>
<organism evidence="6 7">
    <name type="scientific">Elaphomyces granulatus</name>
    <dbReference type="NCBI Taxonomy" id="519963"/>
    <lineage>
        <taxon>Eukaryota</taxon>
        <taxon>Fungi</taxon>
        <taxon>Dikarya</taxon>
        <taxon>Ascomycota</taxon>
        <taxon>Pezizomycotina</taxon>
        <taxon>Eurotiomycetes</taxon>
        <taxon>Eurotiomycetidae</taxon>
        <taxon>Eurotiales</taxon>
        <taxon>Elaphomycetaceae</taxon>
        <taxon>Elaphomyces</taxon>
    </lineage>
</organism>
<dbReference type="InterPro" id="IPR036770">
    <property type="entry name" value="Ankyrin_rpt-contain_sf"/>
</dbReference>
<evidence type="ECO:0000256" key="1">
    <source>
        <dbReference type="ARBA" id="ARBA00022737"/>
    </source>
</evidence>
<dbReference type="PANTHER" id="PTHR24198">
    <property type="entry name" value="ANKYRIN REPEAT AND PROTEIN KINASE DOMAIN-CONTAINING PROTEIN"/>
    <property type="match status" value="1"/>
</dbReference>
<dbReference type="Proteomes" id="UP000243515">
    <property type="component" value="Unassembled WGS sequence"/>
</dbReference>
<dbReference type="InterPro" id="IPR000719">
    <property type="entry name" value="Prot_kinase_dom"/>
</dbReference>
<feature type="region of interest" description="Disordered" evidence="4">
    <location>
        <begin position="1246"/>
        <end position="1266"/>
    </location>
</feature>
<name>A0A232LZZ8_9EURO</name>
<dbReference type="Pfam" id="PF00069">
    <property type="entry name" value="Pkinase"/>
    <property type="match status" value="1"/>
</dbReference>
<dbReference type="EMBL" id="NPHW01003375">
    <property type="protein sequence ID" value="OXV09719.1"/>
    <property type="molecule type" value="Genomic_DNA"/>
</dbReference>
<dbReference type="SMART" id="SM00220">
    <property type="entry name" value="S_TKc"/>
    <property type="match status" value="1"/>
</dbReference>
<dbReference type="SUPFAM" id="SSF48403">
    <property type="entry name" value="Ankyrin repeat"/>
    <property type="match status" value="2"/>
</dbReference>
<dbReference type="PANTHER" id="PTHR24198:SF165">
    <property type="entry name" value="ANKYRIN REPEAT-CONTAINING PROTEIN-RELATED"/>
    <property type="match status" value="1"/>
</dbReference>
<dbReference type="GO" id="GO:0005524">
    <property type="term" value="F:ATP binding"/>
    <property type="evidence" value="ECO:0007669"/>
    <property type="project" value="InterPro"/>
</dbReference>
<dbReference type="PROSITE" id="PS50011">
    <property type="entry name" value="PROTEIN_KINASE_DOM"/>
    <property type="match status" value="1"/>
</dbReference>
<evidence type="ECO:0000256" key="4">
    <source>
        <dbReference type="SAM" id="MobiDB-lite"/>
    </source>
</evidence>
<dbReference type="Pfam" id="PF00023">
    <property type="entry name" value="Ank"/>
    <property type="match status" value="2"/>
</dbReference>
<dbReference type="SUPFAM" id="SSF81901">
    <property type="entry name" value="HCP-like"/>
    <property type="match status" value="1"/>
</dbReference>
<evidence type="ECO:0000256" key="3">
    <source>
        <dbReference type="PROSITE-ProRule" id="PRU00023"/>
    </source>
</evidence>
<sequence length="1285" mass="143059">MPSFWGPLRIPRIQSEARAPLKTVQIPNRCPDFVGFLAVCFEKSSDVSMGLHPVLTGLSPDFDDISMGGGSFAVRRVRTSTLPHGLSEGLEKGREFVVVKHPLRAEDDLQRANIYVDIASELQILRHPSLRNHDNIIRFLSVMYHDAGVNEILPALVLEFAEFGSVETYQEYGYGRHVEDKLDILLDAASGLEALHEAGIIHGDLKASNLLVCKHPRRKFIVKLTDFGYSFTAREGNIVGLTEHLEAPEALDTLDRRYLYQLDIYSFGLMLYAIFKSGVNFFEASEESELPENVHKLKKSGILAATTQINLLLHMTDEKCPLLIVCKVLAYSLQPDPSRRFRSVSKIVQLLRSTKPEPHPDDGGAHQLPAGEVCRMQEAFASKMKELAQIYLASLNQNGLSMPMVGILEIEMPKRIDAEVKMYLGDCQSVSESSLVPCSRQEVRAIANEVIGCVPELDLAHEGSTHSLREDSDAHFQFSTAFMIDLPSISGIFKKMPLPVQKSVIDCLQRIAQQEAEDVDRRANAFFNLAVAYVNGYGIASDLAKAAESLLTAAGLGLQKAQMLYIDLFQNVAGAEPLGRSQELEWLKDAVRGGDRRALSRIESSFPAEYTAEKDIFWRTESIGKLDHEASANTSDMTQAWTDWRQMFLRFAVIHELRDLVELQLSYDEALINKRFRNGETPLLLASRMGNAAMATFLVSKGADPTLKMGNGVTPLHWLMAFDPADKESVAALYVDHRAELNAMADLSGGQPFRRTIFETPINGTPLHWAVAENDTPAVDALLSLGADSMVRTFTQPPLVGLSCLELAASLSRSAIARRLLLVSAVQEEAGRFRRLDQTAAVMVQPLFHVLRMTSRWDRLLSSGAGFERQTQETMQLLIENGAPTDAVLQFQDVKMSAAFTTTYHHCNADILRTGLELGFRANIDSTFGRISSGGNALMLAITHQDREMFDVLMDAGADVNAVDQFGCSPLHRVAKETDNVYFASRLLAAGAELEPSSRRPSMPGAFYFAVHAGHFEVASFLFEKGANRDYICPDRPITILGDMIHKRTMNAVKRVEYLLTLPDRGSDGDGFIVHRPHSWPVSAFHTAVSAMTENPVDNEITRAMISPLMSKYRGKSYLDSTDGPHHSCVLAMATEVGNHQVVRELLEAGADPNIQDEYGRTALDLLYWRYYYPALTVALQELEDISDRMLVGRILRYVNENTEDLLALLTSYGAQTSVFSPPVWAGSSPGLRDLDWVMQRLQEDRARRNQQEQQPGNPTPFWGNLPIRIPERPMQFNRAPPMDE</sequence>
<comment type="caution">
    <text evidence="6">The sequence shown here is derived from an EMBL/GenBank/DDBJ whole genome shotgun (WGS) entry which is preliminary data.</text>
</comment>
<dbReference type="Gene3D" id="1.25.40.20">
    <property type="entry name" value="Ankyrin repeat-containing domain"/>
    <property type="match status" value="3"/>
</dbReference>
<dbReference type="SMART" id="SM00248">
    <property type="entry name" value="ANK"/>
    <property type="match status" value="8"/>
</dbReference>
<dbReference type="InterPro" id="IPR002110">
    <property type="entry name" value="Ankyrin_rpt"/>
</dbReference>
<feature type="domain" description="Protein kinase" evidence="5">
    <location>
        <begin position="61"/>
        <end position="352"/>
    </location>
</feature>
<feature type="repeat" description="ANK" evidence="3">
    <location>
        <begin position="1126"/>
        <end position="1158"/>
    </location>
</feature>
<dbReference type="OrthoDB" id="626167at2759"/>
<feature type="repeat" description="ANK" evidence="3">
    <location>
        <begin position="762"/>
        <end position="794"/>
    </location>
</feature>
<gene>
    <name evidence="6" type="ORF">Egran_02518</name>
</gene>
<evidence type="ECO:0000259" key="5">
    <source>
        <dbReference type="PROSITE" id="PS50011"/>
    </source>
</evidence>
<dbReference type="GO" id="GO:0004672">
    <property type="term" value="F:protein kinase activity"/>
    <property type="evidence" value="ECO:0007669"/>
    <property type="project" value="InterPro"/>
</dbReference>
<dbReference type="CDD" id="cd00180">
    <property type="entry name" value="PKc"/>
    <property type="match status" value="1"/>
</dbReference>
<proteinExistence type="predicted"/>
<evidence type="ECO:0000256" key="2">
    <source>
        <dbReference type="ARBA" id="ARBA00023043"/>
    </source>
</evidence>
<reference evidence="6 7" key="1">
    <citation type="journal article" date="2015" name="Environ. Microbiol.">
        <title>Metagenome sequence of Elaphomyces granulatus from sporocarp tissue reveals Ascomycota ectomycorrhizal fingerprints of genome expansion and a Proteobacteria-rich microbiome.</title>
        <authorList>
            <person name="Quandt C.A."/>
            <person name="Kohler A."/>
            <person name="Hesse C.N."/>
            <person name="Sharpton T.J."/>
            <person name="Martin F."/>
            <person name="Spatafora J.W."/>
        </authorList>
    </citation>
    <scope>NUCLEOTIDE SEQUENCE [LARGE SCALE GENOMIC DNA]</scope>
    <source>
        <strain evidence="6 7">OSC145934</strain>
    </source>
</reference>
<keyword evidence="7" id="KW-1185">Reference proteome</keyword>